<dbReference type="Pfam" id="PF00005">
    <property type="entry name" value="ABC_tran"/>
    <property type="match status" value="2"/>
</dbReference>
<evidence type="ECO:0000259" key="9">
    <source>
        <dbReference type="PROSITE" id="PS50893"/>
    </source>
</evidence>
<dbReference type="InterPro" id="IPR003439">
    <property type="entry name" value="ABC_transporter-like_ATP-bd"/>
</dbReference>
<comment type="similarity">
    <text evidence="2">Belongs to the ABC transporter superfamily.</text>
</comment>
<comment type="subcellular location">
    <subcellularLocation>
        <location evidence="1">Cell membrane</location>
        <topology evidence="1">Peripheral membrane protein</topology>
    </subcellularLocation>
</comment>
<keyword evidence="7" id="KW-0472">Membrane</keyword>
<dbReference type="InterPro" id="IPR003593">
    <property type="entry name" value="AAA+_ATPase"/>
</dbReference>
<dbReference type="CDD" id="cd03257">
    <property type="entry name" value="ABC_NikE_OppD_transporters"/>
    <property type="match status" value="1"/>
</dbReference>
<dbReference type="GO" id="GO:0016887">
    <property type="term" value="F:ATP hydrolysis activity"/>
    <property type="evidence" value="ECO:0007669"/>
    <property type="project" value="InterPro"/>
</dbReference>
<keyword evidence="5" id="KW-0547">Nucleotide-binding</keyword>
<dbReference type="FunFam" id="3.40.50.300:FF:000016">
    <property type="entry name" value="Oligopeptide ABC transporter ATP-binding component"/>
    <property type="match status" value="1"/>
</dbReference>
<evidence type="ECO:0000256" key="1">
    <source>
        <dbReference type="ARBA" id="ARBA00004202"/>
    </source>
</evidence>
<accession>A0A938ZE09</accession>
<dbReference type="GO" id="GO:0005524">
    <property type="term" value="F:ATP binding"/>
    <property type="evidence" value="ECO:0007669"/>
    <property type="project" value="UniProtKB-KW"/>
</dbReference>
<dbReference type="InterPro" id="IPR050388">
    <property type="entry name" value="ABC_Ni/Peptide_Import"/>
</dbReference>
<comment type="caution">
    <text evidence="10">The sequence shown here is derived from an EMBL/GenBank/DDBJ whole genome shotgun (WGS) entry which is preliminary data.</text>
</comment>
<dbReference type="SUPFAM" id="SSF52540">
    <property type="entry name" value="P-loop containing nucleoside triphosphate hydrolases"/>
    <property type="match status" value="2"/>
</dbReference>
<dbReference type="PROSITE" id="PS00211">
    <property type="entry name" value="ABC_TRANSPORTER_1"/>
    <property type="match status" value="1"/>
</dbReference>
<dbReference type="InterPro" id="IPR013563">
    <property type="entry name" value="Oligopep_ABC_C"/>
</dbReference>
<dbReference type="SMART" id="SM00382">
    <property type="entry name" value="AAA"/>
    <property type="match status" value="1"/>
</dbReference>
<keyword evidence="6 10" id="KW-0067">ATP-binding</keyword>
<evidence type="ECO:0000256" key="7">
    <source>
        <dbReference type="ARBA" id="ARBA00023136"/>
    </source>
</evidence>
<dbReference type="RefSeq" id="WP_055228617.1">
    <property type="nucleotide sequence ID" value="NZ_CYYV01000020.1"/>
</dbReference>
<dbReference type="GO" id="GO:0005886">
    <property type="term" value="C:plasma membrane"/>
    <property type="evidence" value="ECO:0007669"/>
    <property type="project" value="UniProtKB-SubCell"/>
</dbReference>
<feature type="coiled-coil region" evidence="8">
    <location>
        <begin position="117"/>
        <end position="227"/>
    </location>
</feature>
<proteinExistence type="inferred from homology"/>
<dbReference type="Gene3D" id="3.40.50.300">
    <property type="entry name" value="P-loop containing nucleotide triphosphate hydrolases"/>
    <property type="match status" value="2"/>
</dbReference>
<dbReference type="EMBL" id="JAFHBD010000050">
    <property type="protein sequence ID" value="MBN2954047.1"/>
    <property type="molecule type" value="Genomic_DNA"/>
</dbReference>
<dbReference type="Pfam" id="PF08352">
    <property type="entry name" value="oligo_HPY"/>
    <property type="match status" value="1"/>
</dbReference>
<evidence type="ECO:0000313" key="10">
    <source>
        <dbReference type="EMBL" id="MBN2954047.1"/>
    </source>
</evidence>
<dbReference type="GO" id="GO:0015833">
    <property type="term" value="P:peptide transport"/>
    <property type="evidence" value="ECO:0007669"/>
    <property type="project" value="InterPro"/>
</dbReference>
<dbReference type="AlphaFoldDB" id="A0A938ZE09"/>
<feature type="domain" description="ABC transporter" evidence="9">
    <location>
        <begin position="10"/>
        <end position="492"/>
    </location>
</feature>
<gene>
    <name evidence="10" type="ORF">JTJ23_10775</name>
</gene>
<keyword evidence="4" id="KW-1003">Cell membrane</keyword>
<keyword evidence="8" id="KW-0175">Coiled coil</keyword>
<dbReference type="Proteomes" id="UP000737612">
    <property type="component" value="Unassembled WGS sequence"/>
</dbReference>
<dbReference type="NCBIfam" id="TIGR01727">
    <property type="entry name" value="oligo_HPY"/>
    <property type="match status" value="1"/>
</dbReference>
<evidence type="ECO:0000256" key="8">
    <source>
        <dbReference type="SAM" id="Coils"/>
    </source>
</evidence>
<organism evidence="10 11">
    <name type="scientific">Fusicatenibacter saccharivorans</name>
    <dbReference type="NCBI Taxonomy" id="1150298"/>
    <lineage>
        <taxon>Bacteria</taxon>
        <taxon>Bacillati</taxon>
        <taxon>Bacillota</taxon>
        <taxon>Clostridia</taxon>
        <taxon>Lachnospirales</taxon>
        <taxon>Lachnospiraceae</taxon>
        <taxon>Fusicatenibacter</taxon>
    </lineage>
</organism>
<protein>
    <submittedName>
        <fullName evidence="10">ATP-binding cassette domain-containing protein</fullName>
    </submittedName>
</protein>
<evidence type="ECO:0000256" key="2">
    <source>
        <dbReference type="ARBA" id="ARBA00005417"/>
    </source>
</evidence>
<dbReference type="NCBIfam" id="NF043079">
    <property type="entry name" value="MMSYN1_0167"/>
    <property type="match status" value="1"/>
</dbReference>
<dbReference type="PANTHER" id="PTHR43297:SF2">
    <property type="entry name" value="DIPEPTIDE TRANSPORT ATP-BINDING PROTEIN DPPD"/>
    <property type="match status" value="1"/>
</dbReference>
<evidence type="ECO:0000256" key="4">
    <source>
        <dbReference type="ARBA" id="ARBA00022475"/>
    </source>
</evidence>
<dbReference type="PROSITE" id="PS50893">
    <property type="entry name" value="ABC_TRANSPORTER_2"/>
    <property type="match status" value="1"/>
</dbReference>
<reference evidence="10" key="1">
    <citation type="submission" date="2021-02" db="EMBL/GenBank/DDBJ databases">
        <title>Metagenome-assembled genomes from human diarrheal sample B26.</title>
        <authorList>
            <person name="Ateba T.P."/>
            <person name="Alayande K.A."/>
            <person name="Mwanza M."/>
        </authorList>
    </citation>
    <scope>NUCLEOTIDE SEQUENCE</scope>
    <source>
        <strain evidence="10">06WH</strain>
    </source>
</reference>
<evidence type="ECO:0000256" key="5">
    <source>
        <dbReference type="ARBA" id="ARBA00022741"/>
    </source>
</evidence>
<evidence type="ECO:0000313" key="11">
    <source>
        <dbReference type="Proteomes" id="UP000737612"/>
    </source>
</evidence>
<evidence type="ECO:0000256" key="3">
    <source>
        <dbReference type="ARBA" id="ARBA00022448"/>
    </source>
</evidence>
<sequence length="582" mass="66385">MEDKKVLLSIKDLQVKFRVRGRILTAIRGVTLDIYENESIAIVGESGAGKSVFTKAFAGMLDSNGFIDQGDIIFNDAELSDTVVPLNSYAEKTIASTWEKLNEYSKLEYGSEVFLKMKALEQEKEEKMTLSEEEREKADAEIKELVIKRTELFNYKQTLDTSKEKAKIKETSAEISRLDGEIKALQKAKEEKIKAHKQAAMNDTAYNQAYDAKMAEYKKEYAGLTAKEITDETRKRNEILAKEIYLSVGRYKLRKKVRMIKKLHEAFKAAMERGVDLNDEQKRNGVFDQATFRVRYLDETPEQLHGTCIINLAKIQDPNDWGQIRGKKIATVFQDPMTSLNPIITIGKQITSVIMKHQDVSEVEARAQALELMEKVGIPNAEQRFDDYPFQYSGGMRQRIVIAIALSCRPKILICDEPTTALDVTIQAQILKLIKDLQKEYNYTIVFITHDLGVVANIADRVAVLYAGQIIEFANVEELFYDPRHPYTWALLSSLPQLAERNTKLFSITGTPPSLYNKIIGDPFAPRNQYCLKIDTLEEPPMFKVTDTHYAKTWLLDPRAPKTEKPEAIQNIHEKLLKAYNL</sequence>
<keyword evidence="3" id="KW-0813">Transport</keyword>
<evidence type="ECO:0000256" key="6">
    <source>
        <dbReference type="ARBA" id="ARBA00022840"/>
    </source>
</evidence>
<dbReference type="InterPro" id="IPR017871">
    <property type="entry name" value="ABC_transporter-like_CS"/>
</dbReference>
<dbReference type="InterPro" id="IPR027417">
    <property type="entry name" value="P-loop_NTPase"/>
</dbReference>
<name>A0A938ZE09_9FIRM</name>
<dbReference type="PANTHER" id="PTHR43297">
    <property type="entry name" value="OLIGOPEPTIDE TRANSPORT ATP-BINDING PROTEIN APPD"/>
    <property type="match status" value="1"/>
</dbReference>